<evidence type="ECO:0000259" key="2">
    <source>
        <dbReference type="Pfam" id="PF22607"/>
    </source>
</evidence>
<accession>A0A2W5DGH7</accession>
<dbReference type="InterPro" id="IPR036188">
    <property type="entry name" value="FAD/NAD-bd_sf"/>
</dbReference>
<evidence type="ECO:0000313" key="3">
    <source>
        <dbReference type="EMBL" id="PZP31031.1"/>
    </source>
</evidence>
<dbReference type="InterPro" id="IPR002938">
    <property type="entry name" value="FAD-bd"/>
</dbReference>
<gene>
    <name evidence="3" type="ORF">DI603_13540</name>
</gene>
<dbReference type="EMBL" id="QFOD01000012">
    <property type="protein sequence ID" value="PZP31031.1"/>
    <property type="molecule type" value="Genomic_DNA"/>
</dbReference>
<feature type="domain" description="2,6-dihydroxypyridine 3-monooxygenase substrate binding" evidence="2">
    <location>
        <begin position="168"/>
        <end position="296"/>
    </location>
</feature>
<dbReference type="InterPro" id="IPR053212">
    <property type="entry name" value="DHP_3-monooxygenase"/>
</dbReference>
<sequence length="388" mass="41608">MSTPSTPRALIIGGSLGGLFTATTLRAIGWDVTVFERSPHELDSRGGGIVLQPDVLDALRFAGVGTSGPLGVRSRDRIYLDRDDAVISRRYMPQTQTSWNMLYGVMRRTLPDGVVQAGEQLLRFEADESGVVAHFASGRVERGDLLIGADGAGSTVRRQLMPGLEPNYSGYVAWRGLVDEPELPASAAALLDDSFVFQQGEGHLLLEYRVPGADLSTAEGRRRWNWVWYRPVGAGAPLADLLTDAQGRRHAFSLPPGALRAGLAAELRDAAAHLLAPSLQALVAATREPFVQAILDLQVPRMAVGRVVLVGDAAFVPRPHTAGSSAKAAANALALARALQAHPGDLATALAGWQQGQLREGFAMTEWGMDIGDRIMGLERSREMLQPV</sequence>
<feature type="domain" description="FAD-binding" evidence="1">
    <location>
        <begin position="9"/>
        <end position="161"/>
    </location>
</feature>
<evidence type="ECO:0000259" key="1">
    <source>
        <dbReference type="Pfam" id="PF01494"/>
    </source>
</evidence>
<dbReference type="PANTHER" id="PTHR47469:SF2">
    <property type="entry name" value="OS06G0597600 PROTEIN"/>
    <property type="match status" value="1"/>
</dbReference>
<dbReference type="PANTHER" id="PTHR47469">
    <property type="entry name" value="MONOOXYGENASE-LIKE"/>
    <property type="match status" value="1"/>
</dbReference>
<protein>
    <submittedName>
        <fullName evidence="3">Uncharacterized protein</fullName>
    </submittedName>
</protein>
<dbReference type="SUPFAM" id="SSF51905">
    <property type="entry name" value="FAD/NAD(P)-binding domain"/>
    <property type="match status" value="1"/>
</dbReference>
<evidence type="ECO:0000313" key="4">
    <source>
        <dbReference type="Proteomes" id="UP000249633"/>
    </source>
</evidence>
<name>A0A2W5DGH7_9BURK</name>
<proteinExistence type="predicted"/>
<comment type="caution">
    <text evidence="3">The sequence shown here is derived from an EMBL/GenBank/DDBJ whole genome shotgun (WGS) entry which is preliminary data.</text>
</comment>
<dbReference type="Pfam" id="PF22607">
    <property type="entry name" value="FAD_binding-like"/>
    <property type="match status" value="1"/>
</dbReference>
<dbReference type="Proteomes" id="UP000249633">
    <property type="component" value="Unassembled WGS sequence"/>
</dbReference>
<reference evidence="3 4" key="1">
    <citation type="submission" date="2017-08" db="EMBL/GenBank/DDBJ databases">
        <title>Infants hospitalized years apart are colonized by the same room-sourced microbial strains.</title>
        <authorList>
            <person name="Brooks B."/>
            <person name="Olm M.R."/>
            <person name="Firek B.A."/>
            <person name="Baker R."/>
            <person name="Thomas B.C."/>
            <person name="Morowitz M.J."/>
            <person name="Banfield J.F."/>
        </authorList>
    </citation>
    <scope>NUCLEOTIDE SEQUENCE [LARGE SCALE GENOMIC DNA]</scope>
    <source>
        <strain evidence="3">S2_012_000_R2_81</strain>
    </source>
</reference>
<dbReference type="NCBIfam" id="NF005566">
    <property type="entry name" value="PRK07236.1"/>
    <property type="match status" value="1"/>
</dbReference>
<dbReference type="SUPFAM" id="SSF54373">
    <property type="entry name" value="FAD-linked reductases, C-terminal domain"/>
    <property type="match status" value="1"/>
</dbReference>
<dbReference type="PRINTS" id="PR00420">
    <property type="entry name" value="RNGMNOXGNASE"/>
</dbReference>
<dbReference type="InterPro" id="IPR054707">
    <property type="entry name" value="DhpH_subs-bd"/>
</dbReference>
<dbReference type="Gene3D" id="3.50.50.60">
    <property type="entry name" value="FAD/NAD(P)-binding domain"/>
    <property type="match status" value="2"/>
</dbReference>
<dbReference type="Pfam" id="PF01494">
    <property type="entry name" value="FAD_binding_3"/>
    <property type="match status" value="1"/>
</dbReference>
<dbReference type="AlphaFoldDB" id="A0A2W5DGH7"/>
<organism evidence="3 4">
    <name type="scientific">Roseateles depolymerans</name>
    <dbReference type="NCBI Taxonomy" id="76731"/>
    <lineage>
        <taxon>Bacteria</taxon>
        <taxon>Pseudomonadati</taxon>
        <taxon>Pseudomonadota</taxon>
        <taxon>Betaproteobacteria</taxon>
        <taxon>Burkholderiales</taxon>
        <taxon>Sphaerotilaceae</taxon>
        <taxon>Roseateles</taxon>
    </lineage>
</organism>
<dbReference type="GO" id="GO:0071949">
    <property type="term" value="F:FAD binding"/>
    <property type="evidence" value="ECO:0007669"/>
    <property type="project" value="InterPro"/>
</dbReference>